<feature type="domain" description="Aspartate/ornithine carbamoyltransferase carbamoyl-P binding" evidence="9">
    <location>
        <begin position="6"/>
        <end position="149"/>
    </location>
</feature>
<evidence type="ECO:0000256" key="7">
    <source>
        <dbReference type="HAMAP-Rule" id="MF_00001"/>
    </source>
</evidence>
<evidence type="ECO:0000259" key="8">
    <source>
        <dbReference type="Pfam" id="PF00185"/>
    </source>
</evidence>
<feature type="binding site" evidence="7">
    <location>
        <position position="136"/>
    </location>
    <ligand>
        <name>carbamoyl phosphate</name>
        <dbReference type="ChEBI" id="CHEBI:58228"/>
    </ligand>
</feature>
<feature type="binding site" evidence="7">
    <location>
        <position position="269"/>
    </location>
    <ligand>
        <name>carbamoyl phosphate</name>
        <dbReference type="ChEBI" id="CHEBI:58228"/>
    </ligand>
</feature>
<dbReference type="GO" id="GO:0016597">
    <property type="term" value="F:amino acid binding"/>
    <property type="evidence" value="ECO:0007669"/>
    <property type="project" value="InterPro"/>
</dbReference>
<evidence type="ECO:0000313" key="10">
    <source>
        <dbReference type="EMBL" id="BAJ47101.1"/>
    </source>
</evidence>
<dbReference type="GO" id="GO:0006520">
    <property type="term" value="P:amino acid metabolic process"/>
    <property type="evidence" value="ECO:0007669"/>
    <property type="project" value="InterPro"/>
</dbReference>
<dbReference type="SUPFAM" id="SSF53671">
    <property type="entry name" value="Aspartate/ornithine carbamoyltransferase"/>
    <property type="match status" value="1"/>
</dbReference>
<reference evidence="10 12" key="2">
    <citation type="journal article" date="2011" name="Nucleic Acids Res.">
        <title>Insights into the evolution of Archaea and eukaryotic protein modifier systems revealed by the genome of a novel archaeal group.</title>
        <authorList>
            <person name="Nunoura T."/>
            <person name="Takaki Y."/>
            <person name="Kakuta J."/>
            <person name="Nishi S."/>
            <person name="Sugahara J."/>
            <person name="Kazama H."/>
            <person name="Chee G."/>
            <person name="Hattori M."/>
            <person name="Kanai A."/>
            <person name="Atomi H."/>
            <person name="Takai K."/>
            <person name="Takami H."/>
        </authorList>
    </citation>
    <scope>NUCLEOTIDE SEQUENCE [LARGE SCALE GENOMIC DNA]</scope>
</reference>
<evidence type="ECO:0000313" key="12">
    <source>
        <dbReference type="Proteomes" id="UP000008120"/>
    </source>
</evidence>
<evidence type="ECO:0000256" key="3">
    <source>
        <dbReference type="ARBA" id="ARBA00022679"/>
    </source>
</evidence>
<dbReference type="InterPro" id="IPR006130">
    <property type="entry name" value="Asp/Orn_carbamoylTrfase"/>
</dbReference>
<dbReference type="KEGG" id="csu:CSUB_C0066"/>
<dbReference type="EMBL" id="AP011827">
    <property type="protein sequence ID" value="BAJ47101.1"/>
    <property type="molecule type" value="Genomic_DNA"/>
</dbReference>
<keyword evidence="3 7" id="KW-0808">Transferase</keyword>
<dbReference type="HAMAP" id="MF_00001">
    <property type="entry name" value="Asp_carb_tr"/>
    <property type="match status" value="1"/>
</dbReference>
<dbReference type="NCBIfam" id="TIGR00670">
    <property type="entry name" value="asp_carb_tr"/>
    <property type="match status" value="1"/>
</dbReference>
<feature type="binding site" evidence="7">
    <location>
        <position position="86"/>
    </location>
    <ligand>
        <name>L-aspartate</name>
        <dbReference type="ChEBI" id="CHEBI:29991"/>
    </ligand>
</feature>
<dbReference type="EC" id="2.1.3.2" evidence="7"/>
<sequence>MLRVLKHVISAKQFDRDTLADLFSTAKALKNRLSEKRGLKLAVDRILMTVFLEPSTRTRLSFVYAMKRLGGEVVDFGPEEVTSRAKGETFEDTMRMLDGYAPDVIVLRSREVGAAEKASKIVRCSVINAGDGWNEHPTQALLDVYTIWEELGKVDGLRIAIMGDLRYGRTPSSLSYLLAKYRDITFHYVAPPQLQIREEVLKEVSHHDVHQHSRLEEIRDEVDVLYVTRLQKERLGDENLYQQLRGSYVVTVDLLKKLKKIPLIMHPLPRVDELSTEVDALPQAKYFQQAENGVYVRAALLTKLLNLDTSSLQRS</sequence>
<name>E6N482_CALS0</name>
<comment type="similarity">
    <text evidence="2 7">Belongs to the aspartate/ornithine carbamoyltransferase superfamily. ATCase family.</text>
</comment>
<comment type="subunit">
    <text evidence="7">Heterooligomer of catalytic and regulatory chains.</text>
</comment>
<feature type="binding site" evidence="7">
    <location>
        <position position="108"/>
    </location>
    <ligand>
        <name>carbamoyl phosphate</name>
        <dbReference type="ChEBI" id="CHEBI:58228"/>
    </ligand>
</feature>
<feature type="binding site" evidence="7">
    <location>
        <position position="268"/>
    </location>
    <ligand>
        <name>carbamoyl phosphate</name>
        <dbReference type="ChEBI" id="CHEBI:58228"/>
    </ligand>
</feature>
<protein>
    <recommendedName>
        <fullName evidence="7">Aspartate carbamoyltransferase</fullName>
        <ecNumber evidence="7">2.1.3.2</ecNumber>
    </recommendedName>
    <alternativeName>
        <fullName evidence="7">Aspartate transcarbamylase</fullName>
        <shortName evidence="7">ATCase</shortName>
    </alternativeName>
</protein>
<evidence type="ECO:0000256" key="4">
    <source>
        <dbReference type="ARBA" id="ARBA00022975"/>
    </source>
</evidence>
<feature type="binding site" evidence="7">
    <location>
        <position position="139"/>
    </location>
    <ligand>
        <name>carbamoyl phosphate</name>
        <dbReference type="ChEBI" id="CHEBI:58228"/>
    </ligand>
</feature>
<feature type="binding site" evidence="7">
    <location>
        <position position="229"/>
    </location>
    <ligand>
        <name>L-aspartate</name>
        <dbReference type="ChEBI" id="CHEBI:29991"/>
    </ligand>
</feature>
<dbReference type="Pfam" id="PF00185">
    <property type="entry name" value="OTCace"/>
    <property type="match status" value="1"/>
</dbReference>
<keyword evidence="4 7" id="KW-0665">Pyrimidine biosynthesis</keyword>
<feature type="domain" description="Aspartate/ornithine carbamoyltransferase Asp/Orn-binding" evidence="8">
    <location>
        <begin position="155"/>
        <end position="302"/>
    </location>
</feature>
<dbReference type="STRING" id="311458.CSUB_C0066"/>
<dbReference type="Gene3D" id="3.40.50.1370">
    <property type="entry name" value="Aspartate/ornithine carbamoyltransferase"/>
    <property type="match status" value="2"/>
</dbReference>
<dbReference type="PANTHER" id="PTHR45753">
    <property type="entry name" value="ORNITHINE CARBAMOYLTRANSFERASE, MITOCHONDRIAL"/>
    <property type="match status" value="1"/>
</dbReference>
<dbReference type="AlphaFoldDB" id="E6N482"/>
<comment type="pathway">
    <text evidence="1 7">Pyrimidine metabolism; UMP biosynthesis via de novo pathway; (S)-dihydroorotate from bicarbonate: step 2/3.</text>
</comment>
<reference evidence="10 12" key="1">
    <citation type="journal article" date="2005" name="Environ. Microbiol.">
        <title>Genetic and functional properties of uncultivated thermophilic crenarchaeotes from a subsurface gold mine as revealed by analysis of genome fragments.</title>
        <authorList>
            <person name="Nunoura T."/>
            <person name="Hirayama H."/>
            <person name="Takami H."/>
            <person name="Oida H."/>
            <person name="Nishi S."/>
            <person name="Shimamura S."/>
            <person name="Suzuki Y."/>
            <person name="Inagaki F."/>
            <person name="Takai K."/>
            <person name="Nealson K.H."/>
            <person name="Horikoshi K."/>
        </authorList>
    </citation>
    <scope>NUCLEOTIDE SEQUENCE [LARGE SCALE GENOMIC DNA]</scope>
</reference>
<dbReference type="Proteomes" id="UP000008120">
    <property type="component" value="Chromosome"/>
</dbReference>
<dbReference type="PRINTS" id="PR00100">
    <property type="entry name" value="AOTCASE"/>
</dbReference>
<dbReference type="EMBL" id="BA000048">
    <property type="protein sequence ID" value="BAJ49930.1"/>
    <property type="molecule type" value="Genomic_DNA"/>
</dbReference>
<gene>
    <name evidence="7" type="primary">pyrB</name>
    <name evidence="11" type="ORF">CSUB_C0066</name>
    <name evidence="10" type="ORF">HGMM_F25E12C22</name>
</gene>
<dbReference type="GO" id="GO:0006207">
    <property type="term" value="P:'de novo' pyrimidine nucleobase biosynthetic process"/>
    <property type="evidence" value="ECO:0007669"/>
    <property type="project" value="InterPro"/>
</dbReference>
<feature type="binding site" evidence="7">
    <location>
        <position position="58"/>
    </location>
    <ligand>
        <name>carbamoyl phosphate</name>
        <dbReference type="ChEBI" id="CHEBI:58228"/>
    </ligand>
</feature>
<organism evidence="10 12">
    <name type="scientific">Caldiarchaeum subterraneum</name>
    <dbReference type="NCBI Taxonomy" id="311458"/>
    <lineage>
        <taxon>Archaea</taxon>
        <taxon>Nitrososphaerota</taxon>
        <taxon>Candidatus Caldarchaeales</taxon>
        <taxon>Candidatus Caldarchaeaceae</taxon>
        <taxon>Candidatus Caldarchaeum</taxon>
    </lineage>
</organism>
<dbReference type="PROSITE" id="PS00097">
    <property type="entry name" value="CARBAMOYLTRANSFERASE"/>
    <property type="match status" value="1"/>
</dbReference>
<dbReference type="PRINTS" id="PR00101">
    <property type="entry name" value="ATCASE"/>
</dbReference>
<evidence type="ECO:0000256" key="5">
    <source>
        <dbReference type="ARBA" id="ARBA00043884"/>
    </source>
</evidence>
<evidence type="ECO:0000256" key="6">
    <source>
        <dbReference type="ARBA" id="ARBA00048859"/>
    </source>
</evidence>
<feature type="binding site" evidence="7">
    <location>
        <position position="57"/>
    </location>
    <ligand>
        <name>carbamoyl phosphate</name>
        <dbReference type="ChEBI" id="CHEBI:58228"/>
    </ligand>
</feature>
<dbReference type="InterPro" id="IPR002082">
    <property type="entry name" value="Asp_carbamoyltransf"/>
</dbReference>
<dbReference type="InterPro" id="IPR036901">
    <property type="entry name" value="Asp/Orn_carbamoylTrfase_sf"/>
</dbReference>
<comment type="catalytic activity">
    <reaction evidence="6 7">
        <text>carbamoyl phosphate + L-aspartate = N-carbamoyl-L-aspartate + phosphate + H(+)</text>
        <dbReference type="Rhea" id="RHEA:20013"/>
        <dbReference type="ChEBI" id="CHEBI:15378"/>
        <dbReference type="ChEBI" id="CHEBI:29991"/>
        <dbReference type="ChEBI" id="CHEBI:32814"/>
        <dbReference type="ChEBI" id="CHEBI:43474"/>
        <dbReference type="ChEBI" id="CHEBI:58228"/>
        <dbReference type="EC" id="2.1.3.2"/>
    </reaction>
</comment>
<dbReference type="GO" id="GO:0004070">
    <property type="term" value="F:aspartate carbamoyltransferase activity"/>
    <property type="evidence" value="ECO:0007669"/>
    <property type="project" value="UniProtKB-UniRule"/>
</dbReference>
<dbReference type="FunFam" id="3.40.50.1370:FF:000002">
    <property type="entry name" value="Aspartate carbamoyltransferase 2"/>
    <property type="match status" value="1"/>
</dbReference>
<feature type="binding site" evidence="7">
    <location>
        <position position="169"/>
    </location>
    <ligand>
        <name>L-aspartate</name>
        <dbReference type="ChEBI" id="CHEBI:29991"/>
    </ligand>
</feature>
<accession>E6N482</accession>
<dbReference type="InterPro" id="IPR006131">
    <property type="entry name" value="Asp_carbamoyltransf_Asp/Orn-bd"/>
</dbReference>
<evidence type="ECO:0000259" key="9">
    <source>
        <dbReference type="Pfam" id="PF02729"/>
    </source>
</evidence>
<evidence type="ECO:0000256" key="1">
    <source>
        <dbReference type="ARBA" id="ARBA00004852"/>
    </source>
</evidence>
<dbReference type="InterPro" id="IPR006132">
    <property type="entry name" value="Asp/Orn_carbamoyltranf_P-bd"/>
</dbReference>
<proteinExistence type="inferred from homology"/>
<evidence type="ECO:0000256" key="2">
    <source>
        <dbReference type="ARBA" id="ARBA00008896"/>
    </source>
</evidence>
<evidence type="ECO:0000313" key="11">
    <source>
        <dbReference type="EMBL" id="BAJ49930.1"/>
    </source>
</evidence>
<dbReference type="NCBIfam" id="NF002032">
    <property type="entry name" value="PRK00856.1"/>
    <property type="match status" value="1"/>
</dbReference>
<dbReference type="GO" id="GO:0044205">
    <property type="term" value="P:'de novo' UMP biosynthetic process"/>
    <property type="evidence" value="ECO:0007669"/>
    <property type="project" value="UniProtKB-UniRule"/>
</dbReference>
<dbReference type="Pfam" id="PF02729">
    <property type="entry name" value="OTCace_N"/>
    <property type="match status" value="1"/>
</dbReference>
<dbReference type="UniPathway" id="UPA00070">
    <property type="reaction ID" value="UER00116"/>
</dbReference>
<comment type="function">
    <text evidence="5 7">Catalyzes the condensation of carbamoyl phosphate and aspartate to form carbamoyl aspartate and inorganic phosphate, the committed step in the de novo pyrimidine nucleotide biosynthesis pathway.</text>
</comment>
<dbReference type="PANTHER" id="PTHR45753:SF6">
    <property type="entry name" value="ASPARTATE CARBAMOYLTRANSFERASE"/>
    <property type="match status" value="1"/>
</dbReference>